<protein>
    <recommendedName>
        <fullName evidence="2">3'-5' exonuclease domain-containing protein</fullName>
    </recommendedName>
</protein>
<dbReference type="AlphaFoldDB" id="A0AAD2CUP7"/>
<sequence>MLTQHPDASQLQQQRLHLVDRTMQRLALSLLSFSRLIPSLTCLTVIQYHTPTRPVHLSSFATKLTSHNSLFDMTSTDSIGGFRSTSDTTADNDAQMEETLFGLFGCVADKPDIQNALNVLQSVLAAPAAAVSTDDTEMEVEQNSTAEPNQNAERRFAQHAILVAESMCDIVNDMNLHKKERWQALQKRAEFLQSDVSEANALAVSMVFGALSLFPPETATTAGSNSNNNKKSKNKNNQNDEAQSGPKAAASAMSSTTSRNKNFRHKGRIIANNVLKSFLVHSSCSDTINLTILTHFAKAFKINHEQDPQYSELAANAIRYSLRHDLVEDGSTATTILVDPANDASEDVKKQRVSSALALACQMGPWPMLSPVPLIDIAIELDYWHTAEQVCISAYKAASSNVQVPIAGAIQYNQQERLEEVLKATEALIETAMDARLFRLADNMATKLYEQGGRSKYVEARLYHAFDTITKVVYKRQLPIIERQVDRVDKAVEKLKSDMAKESNDEQVVLDEQQVLLLSDETDSARKQIRRFALNKLTEAGEGVAAHRLASLWSMDYVYDEEAILVAAAERRKRYLQWDECLAGAGIPNLLSEPQELRTAFDRIRNDAVFGIDAEWDEETIGAGLFQFSGRNEVLLIDIPALSSTEEGVKALSETVGALMNSSEATVVGFSPRQDLSRLRVSKCVSTNHWLSGTRAVVDAQRIAGEKEPKLRKLGLARVSQHYLGKPLDKAEQCSMWSSRPLSESQRIYAALDAWTCVAIYEKIYPKRQ</sequence>
<dbReference type="Proteomes" id="UP001295423">
    <property type="component" value="Unassembled WGS sequence"/>
</dbReference>
<dbReference type="SMART" id="SM00474">
    <property type="entry name" value="35EXOc"/>
    <property type="match status" value="1"/>
</dbReference>
<name>A0AAD2CUP7_9STRA</name>
<evidence type="ECO:0000259" key="2">
    <source>
        <dbReference type="SMART" id="SM00474"/>
    </source>
</evidence>
<feature type="region of interest" description="Disordered" evidence="1">
    <location>
        <begin position="219"/>
        <end position="263"/>
    </location>
</feature>
<evidence type="ECO:0000313" key="3">
    <source>
        <dbReference type="EMBL" id="CAJ1942274.1"/>
    </source>
</evidence>
<dbReference type="Gene3D" id="3.30.420.10">
    <property type="entry name" value="Ribonuclease H-like superfamily/Ribonuclease H"/>
    <property type="match status" value="1"/>
</dbReference>
<dbReference type="SUPFAM" id="SSF53098">
    <property type="entry name" value="Ribonuclease H-like"/>
    <property type="match status" value="1"/>
</dbReference>
<reference evidence="3" key="1">
    <citation type="submission" date="2023-08" db="EMBL/GenBank/DDBJ databases">
        <authorList>
            <person name="Audoor S."/>
            <person name="Bilcke G."/>
        </authorList>
    </citation>
    <scope>NUCLEOTIDE SEQUENCE</scope>
</reference>
<dbReference type="GO" id="GO:0008408">
    <property type="term" value="F:3'-5' exonuclease activity"/>
    <property type="evidence" value="ECO:0007669"/>
    <property type="project" value="InterPro"/>
</dbReference>
<dbReference type="GO" id="GO:0003676">
    <property type="term" value="F:nucleic acid binding"/>
    <property type="evidence" value="ECO:0007669"/>
    <property type="project" value="InterPro"/>
</dbReference>
<evidence type="ECO:0000313" key="4">
    <source>
        <dbReference type="Proteomes" id="UP001295423"/>
    </source>
</evidence>
<dbReference type="GO" id="GO:0006139">
    <property type="term" value="P:nucleobase-containing compound metabolic process"/>
    <property type="evidence" value="ECO:0007669"/>
    <property type="project" value="InterPro"/>
</dbReference>
<feature type="compositionally biased region" description="Low complexity" evidence="1">
    <location>
        <begin position="248"/>
        <end position="258"/>
    </location>
</feature>
<dbReference type="PANTHER" id="PTHR47765:SF2">
    <property type="entry name" value="EXONUCLEASE MUT-7 HOMOLOG"/>
    <property type="match status" value="1"/>
</dbReference>
<keyword evidence="4" id="KW-1185">Reference proteome</keyword>
<evidence type="ECO:0000256" key="1">
    <source>
        <dbReference type="SAM" id="MobiDB-lite"/>
    </source>
</evidence>
<gene>
    <name evidence="3" type="ORF">CYCCA115_LOCUS7865</name>
</gene>
<dbReference type="InterPro" id="IPR002562">
    <property type="entry name" value="3'-5'_exonuclease_dom"/>
</dbReference>
<organism evidence="3 4">
    <name type="scientific">Cylindrotheca closterium</name>
    <dbReference type="NCBI Taxonomy" id="2856"/>
    <lineage>
        <taxon>Eukaryota</taxon>
        <taxon>Sar</taxon>
        <taxon>Stramenopiles</taxon>
        <taxon>Ochrophyta</taxon>
        <taxon>Bacillariophyta</taxon>
        <taxon>Bacillariophyceae</taxon>
        <taxon>Bacillariophycidae</taxon>
        <taxon>Bacillariales</taxon>
        <taxon>Bacillariaceae</taxon>
        <taxon>Cylindrotheca</taxon>
    </lineage>
</organism>
<dbReference type="PANTHER" id="PTHR47765">
    <property type="entry name" value="3'-5' EXONUCLEASE DOMAIN-CONTAINING PROTEIN"/>
    <property type="match status" value="1"/>
</dbReference>
<dbReference type="InterPro" id="IPR036397">
    <property type="entry name" value="RNaseH_sf"/>
</dbReference>
<comment type="caution">
    <text evidence="3">The sequence shown here is derived from an EMBL/GenBank/DDBJ whole genome shotgun (WGS) entry which is preliminary data.</text>
</comment>
<dbReference type="EMBL" id="CAKOGP040001112">
    <property type="protein sequence ID" value="CAJ1942274.1"/>
    <property type="molecule type" value="Genomic_DNA"/>
</dbReference>
<dbReference type="InterPro" id="IPR052408">
    <property type="entry name" value="Exonuclease_MUT-7-like"/>
</dbReference>
<dbReference type="InterPro" id="IPR012337">
    <property type="entry name" value="RNaseH-like_sf"/>
</dbReference>
<accession>A0AAD2CUP7</accession>
<feature type="domain" description="3'-5' exonuclease" evidence="2">
    <location>
        <begin position="588"/>
        <end position="769"/>
    </location>
</feature>
<proteinExistence type="predicted"/>
<dbReference type="Pfam" id="PF01612">
    <property type="entry name" value="DNA_pol_A_exo1"/>
    <property type="match status" value="1"/>
</dbReference>